<dbReference type="EMBL" id="BDJK01000062">
    <property type="protein sequence ID" value="GAV23892.1"/>
    <property type="molecule type" value="Genomic_DNA"/>
</dbReference>
<evidence type="ECO:0000313" key="3">
    <source>
        <dbReference type="Proteomes" id="UP000187485"/>
    </source>
</evidence>
<organism evidence="2 3">
    <name type="scientific">Carboxydothermus pertinax</name>
    <dbReference type="NCBI Taxonomy" id="870242"/>
    <lineage>
        <taxon>Bacteria</taxon>
        <taxon>Bacillati</taxon>
        <taxon>Bacillota</taxon>
        <taxon>Clostridia</taxon>
        <taxon>Thermoanaerobacterales</taxon>
        <taxon>Thermoanaerobacteraceae</taxon>
        <taxon>Carboxydothermus</taxon>
    </lineage>
</organism>
<reference evidence="3" key="1">
    <citation type="submission" date="2016-12" db="EMBL/GenBank/DDBJ databases">
        <title>Draft Genome Sequences od Carboxydothermus pertinax and islandicus, Hydrogenogenic Carboxydotrophic Bacteria.</title>
        <authorList>
            <person name="Fukuyama Y."/>
            <person name="Ohmae K."/>
            <person name="Yoneda Y."/>
            <person name="Yoshida T."/>
            <person name="Sako Y."/>
        </authorList>
    </citation>
    <scope>NUCLEOTIDE SEQUENCE [LARGE SCALE GENOMIC DNA]</scope>
    <source>
        <strain evidence="3">Ug1</strain>
    </source>
</reference>
<comment type="caution">
    <text evidence="2">The sequence shown here is derived from an EMBL/GenBank/DDBJ whole genome shotgun (WGS) entry which is preliminary data.</text>
</comment>
<dbReference type="OrthoDB" id="9785263at2"/>
<accession>A0A1L8CY90</accession>
<proteinExistence type="predicted"/>
<dbReference type="RefSeq" id="WP_075860290.1">
    <property type="nucleotide sequence ID" value="NZ_BDJK01000062.1"/>
</dbReference>
<dbReference type="Pfam" id="PF00173">
    <property type="entry name" value="Cyt-b5"/>
    <property type="match status" value="1"/>
</dbReference>
<dbReference type="InterPro" id="IPR001199">
    <property type="entry name" value="Cyt_B5-like_heme/steroid-bd"/>
</dbReference>
<evidence type="ECO:0000313" key="2">
    <source>
        <dbReference type="EMBL" id="GAV23892.1"/>
    </source>
</evidence>
<dbReference type="SUPFAM" id="SSF55856">
    <property type="entry name" value="Cytochrome b5-like heme/steroid binding domain"/>
    <property type="match status" value="1"/>
</dbReference>
<dbReference type="Proteomes" id="UP000187485">
    <property type="component" value="Unassembled WGS sequence"/>
</dbReference>
<name>A0A1L8CY90_9THEO</name>
<evidence type="ECO:0000259" key="1">
    <source>
        <dbReference type="SMART" id="SM01117"/>
    </source>
</evidence>
<dbReference type="Gene3D" id="3.10.120.10">
    <property type="entry name" value="Cytochrome b5-like heme/steroid binding domain"/>
    <property type="match status" value="1"/>
</dbReference>
<dbReference type="InterPro" id="IPR036400">
    <property type="entry name" value="Cyt_B5-like_heme/steroid_sf"/>
</dbReference>
<gene>
    <name evidence="2" type="ORF">cpu_24020</name>
</gene>
<sequence length="72" mass="7903">MARTFSLQELQKYNGLKGNPAYIAYKGNVYDVTKIFKNGEHAGVKAGTDITEIFSKSPHDENIFANVPVVGV</sequence>
<keyword evidence="3" id="KW-1185">Reference proteome</keyword>
<dbReference type="AlphaFoldDB" id="A0A1L8CY90"/>
<dbReference type="SMART" id="SM01117">
    <property type="entry name" value="Cyt-b5"/>
    <property type="match status" value="1"/>
</dbReference>
<protein>
    <submittedName>
        <fullName evidence="2">Membrane protein</fullName>
    </submittedName>
</protein>
<feature type="domain" description="Cytochrome b5 heme-binding" evidence="1">
    <location>
        <begin position="5"/>
        <end position="72"/>
    </location>
</feature>
<dbReference type="STRING" id="870242.cpu_24020"/>